<sequence>MSKLIDKLREQATDDILGVPVLNNKKFAELVMRESIIDFYRRYLDTNSNEDITIQVERYIHDNFGA</sequence>
<accession>A0A6J5LHA9</accession>
<reference evidence="1" key="1">
    <citation type="submission" date="2020-04" db="EMBL/GenBank/DDBJ databases">
        <authorList>
            <person name="Chiriac C."/>
            <person name="Salcher M."/>
            <person name="Ghai R."/>
            <person name="Kavagutti S V."/>
        </authorList>
    </citation>
    <scope>NUCLEOTIDE SEQUENCE</scope>
</reference>
<gene>
    <name evidence="1" type="ORF">UFOVP257_297</name>
</gene>
<name>A0A6J5LHA9_9CAUD</name>
<evidence type="ECO:0000313" key="1">
    <source>
        <dbReference type="EMBL" id="CAB4133575.1"/>
    </source>
</evidence>
<dbReference type="EMBL" id="LR796274">
    <property type="protein sequence ID" value="CAB4133575.1"/>
    <property type="molecule type" value="Genomic_DNA"/>
</dbReference>
<protein>
    <submittedName>
        <fullName evidence="1">Uncharacterized protein</fullName>
    </submittedName>
</protein>
<organism evidence="1">
    <name type="scientific">uncultured Caudovirales phage</name>
    <dbReference type="NCBI Taxonomy" id="2100421"/>
    <lineage>
        <taxon>Viruses</taxon>
        <taxon>Duplodnaviria</taxon>
        <taxon>Heunggongvirae</taxon>
        <taxon>Uroviricota</taxon>
        <taxon>Caudoviricetes</taxon>
        <taxon>Peduoviridae</taxon>
        <taxon>Maltschvirus</taxon>
        <taxon>Maltschvirus maltsch</taxon>
    </lineage>
</organism>
<proteinExistence type="predicted"/>